<feature type="transmembrane region" description="Helical" evidence="1">
    <location>
        <begin position="27"/>
        <end position="50"/>
    </location>
</feature>
<protein>
    <recommendedName>
        <fullName evidence="2">JmjC domain-containing protein</fullName>
    </recommendedName>
</protein>
<dbReference type="SUPFAM" id="SSF51197">
    <property type="entry name" value="Clavaminate synthase-like"/>
    <property type="match status" value="1"/>
</dbReference>
<keyword evidence="4" id="KW-1185">Reference proteome</keyword>
<dbReference type="InterPro" id="IPR050910">
    <property type="entry name" value="JMJD6_ArgDemeth/LysHydrox"/>
</dbReference>
<evidence type="ECO:0000256" key="1">
    <source>
        <dbReference type="SAM" id="Phobius"/>
    </source>
</evidence>
<evidence type="ECO:0000313" key="3">
    <source>
        <dbReference type="EMBL" id="KAL3793604.1"/>
    </source>
</evidence>
<organism evidence="3 4">
    <name type="scientific">Cyclotella atomus</name>
    <dbReference type="NCBI Taxonomy" id="382360"/>
    <lineage>
        <taxon>Eukaryota</taxon>
        <taxon>Sar</taxon>
        <taxon>Stramenopiles</taxon>
        <taxon>Ochrophyta</taxon>
        <taxon>Bacillariophyta</taxon>
        <taxon>Coscinodiscophyceae</taxon>
        <taxon>Thalassiosirophycidae</taxon>
        <taxon>Stephanodiscales</taxon>
        <taxon>Stephanodiscaceae</taxon>
        <taxon>Cyclotella</taxon>
    </lineage>
</organism>
<dbReference type="SMART" id="SM00558">
    <property type="entry name" value="JmjC"/>
    <property type="match status" value="1"/>
</dbReference>
<dbReference type="PROSITE" id="PS51184">
    <property type="entry name" value="JMJC"/>
    <property type="match status" value="1"/>
</dbReference>
<dbReference type="Gene3D" id="2.60.120.650">
    <property type="entry name" value="Cupin"/>
    <property type="match status" value="1"/>
</dbReference>
<gene>
    <name evidence="3" type="ORF">ACHAWO_001653</name>
</gene>
<dbReference type="AlphaFoldDB" id="A0ABD3Q155"/>
<dbReference type="InterPro" id="IPR041667">
    <property type="entry name" value="Cupin_8"/>
</dbReference>
<dbReference type="EMBL" id="JALLPJ020000388">
    <property type="protein sequence ID" value="KAL3793604.1"/>
    <property type="molecule type" value="Genomic_DNA"/>
</dbReference>
<keyword evidence="1" id="KW-0472">Membrane</keyword>
<accession>A0ABD3Q155</accession>
<dbReference type="PANTHER" id="PTHR12480:SF22">
    <property type="entry name" value="JMJC DOMAIN-CONTAINING PROTEIN"/>
    <property type="match status" value="1"/>
</dbReference>
<keyword evidence="1" id="KW-0812">Transmembrane</keyword>
<dbReference type="Pfam" id="PF13621">
    <property type="entry name" value="Cupin_8"/>
    <property type="match status" value="1"/>
</dbReference>
<dbReference type="PANTHER" id="PTHR12480">
    <property type="entry name" value="ARGININE DEMETHYLASE AND LYSYL-HYDROXYLASE JMJD"/>
    <property type="match status" value="1"/>
</dbReference>
<evidence type="ECO:0000259" key="2">
    <source>
        <dbReference type="PROSITE" id="PS51184"/>
    </source>
</evidence>
<proteinExistence type="predicted"/>
<dbReference type="InterPro" id="IPR003347">
    <property type="entry name" value="JmjC_dom"/>
</dbReference>
<evidence type="ECO:0000313" key="4">
    <source>
        <dbReference type="Proteomes" id="UP001530400"/>
    </source>
</evidence>
<reference evidence="3 4" key="1">
    <citation type="submission" date="2024-10" db="EMBL/GenBank/DDBJ databases">
        <title>Updated reference genomes for cyclostephanoid diatoms.</title>
        <authorList>
            <person name="Roberts W.R."/>
            <person name="Alverson A.J."/>
        </authorList>
    </citation>
    <scope>NUCLEOTIDE SEQUENCE [LARGE SCALE GENOMIC DNA]</scope>
    <source>
        <strain evidence="3 4">AJA010-31</strain>
    </source>
</reference>
<feature type="domain" description="JmjC" evidence="2">
    <location>
        <begin position="186"/>
        <end position="354"/>
    </location>
</feature>
<comment type="caution">
    <text evidence="3">The sequence shown here is derived from an EMBL/GenBank/DDBJ whole genome shotgun (WGS) entry which is preliminary data.</text>
</comment>
<name>A0ABD3Q155_9STRA</name>
<sequence length="533" mass="59918">MANAKKKHVKANVSTKPTNHNVRDKSVYSSAVLVACIAIALSLLTSYGMLRLSNVGSIIESDLSSQMTADEKFEEAMQLWNSQPVDRVPFSEMTHEKLMQQYIVHRKPVVITGAYAGSPLTEGVDDESWGWEGMKRRFGNVKLETRVLGGTKGCTSTGLCEGKTVTIKELFDEYFLNEKRNVKRVPYPHDVQLEVVIPEMFETYQKHAFFGENLLLPLKVGTDRWPSLFFGARDTQTNLHIDSMGTSFTMAVFRGRKQFMLIDPKYGSKLCMERPNKGLHYGVGEDPFKPDFERCPSAKDIPALFADLKAGDIFYAPGSYHHAARNLEDSVGISQNFLTVHDYASIMESLGGYVPKLERQTKQNSGQQPTSITMDFLALRDMFRLLSETDYRSDWSQGKQWWNANEMTAEAHERVMQHMEKVIEAASPHERLKVATRLAYFINIRTIVAALKAIGAWECLKRKGGIDIIQELPPEGQAVAQNMMQRLEKAFALDLGGACQSIFRIFMNEVESVSIPNAVQSLGKEKGLSPQCC</sequence>
<keyword evidence="1" id="KW-1133">Transmembrane helix</keyword>
<dbReference type="Proteomes" id="UP001530400">
    <property type="component" value="Unassembled WGS sequence"/>
</dbReference>